<organism evidence="1">
    <name type="scientific">viral metagenome</name>
    <dbReference type="NCBI Taxonomy" id="1070528"/>
    <lineage>
        <taxon>unclassified sequences</taxon>
        <taxon>metagenomes</taxon>
        <taxon>organismal metagenomes</taxon>
    </lineage>
</organism>
<evidence type="ECO:0000313" key="1">
    <source>
        <dbReference type="EMBL" id="QHT88795.1"/>
    </source>
</evidence>
<accession>A0A6C0I8Q9</accession>
<name>A0A6C0I8Q9_9ZZZZ</name>
<proteinExistence type="predicted"/>
<sequence length="82" mass="9371">MGFTRLNSRVATNSFGTQNNRSYAPFYFLNQGNSFYNLSKPQYSHQTYYQLAYNGAGAGGRGERWLRANNYQPTQFIPPATM</sequence>
<dbReference type="AlphaFoldDB" id="A0A6C0I8Q9"/>
<dbReference type="EMBL" id="MN740123">
    <property type="protein sequence ID" value="QHT88795.1"/>
    <property type="molecule type" value="Genomic_DNA"/>
</dbReference>
<protein>
    <submittedName>
        <fullName evidence="1">Uncharacterized protein</fullName>
    </submittedName>
</protein>
<reference evidence="1" key="1">
    <citation type="journal article" date="2020" name="Nature">
        <title>Giant virus diversity and host interactions through global metagenomics.</title>
        <authorList>
            <person name="Schulz F."/>
            <person name="Roux S."/>
            <person name="Paez-Espino D."/>
            <person name="Jungbluth S."/>
            <person name="Walsh D.A."/>
            <person name="Denef V.J."/>
            <person name="McMahon K.D."/>
            <person name="Konstantinidis K.T."/>
            <person name="Eloe-Fadrosh E.A."/>
            <person name="Kyrpides N.C."/>
            <person name="Woyke T."/>
        </authorList>
    </citation>
    <scope>NUCLEOTIDE SEQUENCE</scope>
    <source>
        <strain evidence="1">GVMAG-M-3300023184-51</strain>
    </source>
</reference>